<dbReference type="SUPFAM" id="SSF51905">
    <property type="entry name" value="FAD/NAD(P)-binding domain"/>
    <property type="match status" value="1"/>
</dbReference>
<evidence type="ECO:0000256" key="1">
    <source>
        <dbReference type="ARBA" id="ARBA00001974"/>
    </source>
</evidence>
<dbReference type="Pfam" id="PF05199">
    <property type="entry name" value="GMC_oxred_C"/>
    <property type="match status" value="1"/>
</dbReference>
<keyword evidence="5" id="KW-0560">Oxidoreductase</keyword>
<dbReference type="Pfam" id="PF13450">
    <property type="entry name" value="NAD_binding_8"/>
    <property type="match status" value="1"/>
</dbReference>
<dbReference type="Gene3D" id="3.50.50.60">
    <property type="entry name" value="FAD/NAD(P)-binding domain"/>
    <property type="match status" value="2"/>
</dbReference>
<keyword evidence="3" id="KW-0285">Flavoprotein</keyword>
<gene>
    <name evidence="9" type="ORF">G3I59_44200</name>
</gene>
<evidence type="ECO:0000256" key="4">
    <source>
        <dbReference type="ARBA" id="ARBA00022827"/>
    </source>
</evidence>
<proteinExistence type="inferred from homology"/>
<keyword evidence="4" id="KW-0274">FAD</keyword>
<accession>A0ABX0C3R7</accession>
<dbReference type="InterPro" id="IPR007867">
    <property type="entry name" value="GMC_OxRtase_C"/>
</dbReference>
<feature type="domain" description="Glucose-methanol-choline oxidoreductase N-terminal" evidence="7">
    <location>
        <begin position="203"/>
        <end position="317"/>
    </location>
</feature>
<name>A0ABX0C3R7_9PSEU</name>
<evidence type="ECO:0000259" key="8">
    <source>
        <dbReference type="Pfam" id="PF05199"/>
    </source>
</evidence>
<dbReference type="InterPro" id="IPR036188">
    <property type="entry name" value="FAD/NAD-bd_sf"/>
</dbReference>
<keyword evidence="10" id="KW-1185">Reference proteome</keyword>
<dbReference type="PANTHER" id="PTHR42784">
    <property type="entry name" value="PYRANOSE 2-OXIDASE"/>
    <property type="match status" value="1"/>
</dbReference>
<evidence type="ECO:0000256" key="2">
    <source>
        <dbReference type="ARBA" id="ARBA00010790"/>
    </source>
</evidence>
<feature type="region of interest" description="Disordered" evidence="6">
    <location>
        <begin position="201"/>
        <end position="225"/>
    </location>
</feature>
<reference evidence="9 10" key="1">
    <citation type="submission" date="2020-01" db="EMBL/GenBank/DDBJ databases">
        <title>Insect and environment-associated Actinomycetes.</title>
        <authorList>
            <person name="Currrie C."/>
            <person name="Chevrette M."/>
            <person name="Carlson C."/>
            <person name="Stubbendieck R."/>
            <person name="Wendt-Pienkowski E."/>
        </authorList>
    </citation>
    <scope>NUCLEOTIDE SEQUENCE [LARGE SCALE GENOMIC DNA]</scope>
    <source>
        <strain evidence="9 10">SID8386</strain>
    </source>
</reference>
<dbReference type="EMBL" id="JAAGNC010000212">
    <property type="protein sequence ID" value="NEC62422.1"/>
    <property type="molecule type" value="Genomic_DNA"/>
</dbReference>
<dbReference type="Pfam" id="PF00732">
    <property type="entry name" value="GMC_oxred_N"/>
    <property type="match status" value="1"/>
</dbReference>
<comment type="similarity">
    <text evidence="2">Belongs to the GMC oxidoreductase family.</text>
</comment>
<feature type="domain" description="Glucose-methanol-choline oxidoreductase C-terminal" evidence="8">
    <location>
        <begin position="450"/>
        <end position="506"/>
    </location>
</feature>
<evidence type="ECO:0000313" key="9">
    <source>
        <dbReference type="EMBL" id="NEC62422.1"/>
    </source>
</evidence>
<evidence type="ECO:0000313" key="10">
    <source>
        <dbReference type="Proteomes" id="UP000470404"/>
    </source>
</evidence>
<dbReference type="PANTHER" id="PTHR42784:SF1">
    <property type="entry name" value="PYRANOSE 2-OXIDASE"/>
    <property type="match status" value="1"/>
</dbReference>
<dbReference type="Proteomes" id="UP000470404">
    <property type="component" value="Unassembled WGS sequence"/>
</dbReference>
<protein>
    <submittedName>
        <fullName evidence="9">GMC family oxidoreductase</fullName>
    </submittedName>
</protein>
<sequence length="519" mass="57042">MRRIEERVMTDAESGPGARLAVDGSIATAVLIVGSGPGGSAAAHAFAGSGLDVLVAERGSHLPSVPRDEIVTAMHVDKRYANTEKWYDASDGKPFTPGTYYYVGGNTKFYGAALPRFRRQDFERTPMQEGFSQGWPFGYAEMEPYYTRAEKLYRVHGRLDEDPTEPEHSEDFPFPALEHEPDIERFAASLRAQGLHPYHTANGLEVTSQAEREEERASDGTPSFADRKSDAWNRLLKPALDADERIQLLTELRITRLIAAKDGRRLVAAEGTYRGKPVTIHAERIILAAGAANTAALLLRSGVANSSDLVGRNYMVHNTTFLVGVHPLRRNRTAWQKTIGVNDWYLAGDDRPPLGNMQMLGKLSAEMLKGFFPLLPRFLLKWVTDRSIDLCLISEDVADPGNRVTADGERIVVRWKRNNLAAHQHLVGNVRKAVRKAGFPFVFTRLMGIATNSHMCGTTAAGTDPASSVVDENCRAHDLDNLWIVDSSVFPSSAASNPVLTISANALRVADKIRAALAP</sequence>
<dbReference type="InterPro" id="IPR051473">
    <property type="entry name" value="P2Ox-like"/>
</dbReference>
<organism evidence="9 10">
    <name type="scientific">Amycolatopsis rubida</name>
    <dbReference type="NCBI Taxonomy" id="112413"/>
    <lineage>
        <taxon>Bacteria</taxon>
        <taxon>Bacillati</taxon>
        <taxon>Actinomycetota</taxon>
        <taxon>Actinomycetes</taxon>
        <taxon>Pseudonocardiales</taxon>
        <taxon>Pseudonocardiaceae</taxon>
        <taxon>Amycolatopsis</taxon>
    </lineage>
</organism>
<evidence type="ECO:0000256" key="6">
    <source>
        <dbReference type="SAM" id="MobiDB-lite"/>
    </source>
</evidence>
<comment type="caution">
    <text evidence="9">The sequence shown here is derived from an EMBL/GenBank/DDBJ whole genome shotgun (WGS) entry which is preliminary data.</text>
</comment>
<comment type="cofactor">
    <cofactor evidence="1">
        <name>FAD</name>
        <dbReference type="ChEBI" id="CHEBI:57692"/>
    </cofactor>
</comment>
<evidence type="ECO:0000259" key="7">
    <source>
        <dbReference type="Pfam" id="PF00732"/>
    </source>
</evidence>
<evidence type="ECO:0000256" key="5">
    <source>
        <dbReference type="ARBA" id="ARBA00023002"/>
    </source>
</evidence>
<evidence type="ECO:0000256" key="3">
    <source>
        <dbReference type="ARBA" id="ARBA00022630"/>
    </source>
</evidence>
<dbReference type="InterPro" id="IPR000172">
    <property type="entry name" value="GMC_OxRdtase_N"/>
</dbReference>